<proteinExistence type="predicted"/>
<reference evidence="2" key="1">
    <citation type="submission" date="2022-11" db="UniProtKB">
        <authorList>
            <consortium name="WormBaseParasite"/>
        </authorList>
    </citation>
    <scope>IDENTIFICATION</scope>
</reference>
<evidence type="ECO:0000313" key="2">
    <source>
        <dbReference type="WBParaSite" id="jg7059"/>
    </source>
</evidence>
<keyword evidence="1" id="KW-1185">Reference proteome</keyword>
<accession>A0A915EL39</accession>
<sequence length="70" mass="7600">MTSLPSPLDTCKLLIRGVVEARKSCKLPFLTGGAVVSYGLPISSLLSVKQLKSSREFLSLTYLPLDSELM</sequence>
<dbReference type="WBParaSite" id="jg7059">
    <property type="protein sequence ID" value="jg7059"/>
    <property type="gene ID" value="jg7059"/>
</dbReference>
<protein>
    <submittedName>
        <fullName evidence="2">Uncharacterized protein</fullName>
    </submittedName>
</protein>
<organism evidence="1 2">
    <name type="scientific">Ditylenchus dipsaci</name>
    <dbReference type="NCBI Taxonomy" id="166011"/>
    <lineage>
        <taxon>Eukaryota</taxon>
        <taxon>Metazoa</taxon>
        <taxon>Ecdysozoa</taxon>
        <taxon>Nematoda</taxon>
        <taxon>Chromadorea</taxon>
        <taxon>Rhabditida</taxon>
        <taxon>Tylenchina</taxon>
        <taxon>Tylenchomorpha</taxon>
        <taxon>Sphaerularioidea</taxon>
        <taxon>Anguinidae</taxon>
        <taxon>Anguininae</taxon>
        <taxon>Ditylenchus</taxon>
    </lineage>
</organism>
<evidence type="ECO:0000313" key="1">
    <source>
        <dbReference type="Proteomes" id="UP000887574"/>
    </source>
</evidence>
<name>A0A915EL39_9BILA</name>
<dbReference type="AlphaFoldDB" id="A0A915EL39"/>
<dbReference type="Proteomes" id="UP000887574">
    <property type="component" value="Unplaced"/>
</dbReference>